<dbReference type="Ensembl" id="ENSDCDT00010062961.1">
    <property type="protein sequence ID" value="ENSDCDP00010052477.1"/>
    <property type="gene ID" value="ENSDCDG00010030644.1"/>
</dbReference>
<evidence type="ECO:0000256" key="5">
    <source>
        <dbReference type="ARBA" id="ARBA00022806"/>
    </source>
</evidence>
<evidence type="ECO:0000313" key="19">
    <source>
        <dbReference type="Proteomes" id="UP000694580"/>
    </source>
</evidence>
<keyword evidence="13" id="KW-0862">Zinc</keyword>
<reference evidence="18" key="3">
    <citation type="submission" date="2025-09" db="UniProtKB">
        <authorList>
            <consortium name="Ensembl"/>
        </authorList>
    </citation>
    <scope>IDENTIFICATION</scope>
</reference>
<dbReference type="GO" id="GO:0003677">
    <property type="term" value="F:DNA binding"/>
    <property type="evidence" value="ECO:0007669"/>
    <property type="project" value="UniProtKB-KW"/>
</dbReference>
<accession>A0AAY4E405</accession>
<keyword evidence="8" id="KW-0413">Isomerase</keyword>
<dbReference type="InterPro" id="IPR036875">
    <property type="entry name" value="Znf_CCHC_sf"/>
</dbReference>
<reference evidence="18 19" key="1">
    <citation type="submission" date="2020-06" db="EMBL/GenBank/DDBJ databases">
        <authorList>
            <consortium name="Wellcome Sanger Institute Data Sharing"/>
        </authorList>
    </citation>
    <scope>NUCLEOTIDE SEQUENCE [LARGE SCALE GENOMIC DNA]</scope>
</reference>
<evidence type="ECO:0000259" key="16">
    <source>
        <dbReference type="PROSITE" id="PS51192"/>
    </source>
</evidence>
<dbReference type="Pfam" id="PF00271">
    <property type="entry name" value="Helicase_C"/>
    <property type="match status" value="1"/>
</dbReference>
<evidence type="ECO:0000256" key="11">
    <source>
        <dbReference type="ARBA" id="ARBA00034808"/>
    </source>
</evidence>
<keyword evidence="5" id="KW-0347">Helicase</keyword>
<dbReference type="GeneTree" id="ENSGT00940000160387"/>
<evidence type="ECO:0000256" key="14">
    <source>
        <dbReference type="SAM" id="MobiDB-lite"/>
    </source>
</evidence>
<feature type="domain" description="CCHC-type" evidence="15">
    <location>
        <begin position="506"/>
        <end position="520"/>
    </location>
</feature>
<evidence type="ECO:0000256" key="6">
    <source>
        <dbReference type="ARBA" id="ARBA00022840"/>
    </source>
</evidence>
<evidence type="ECO:0000256" key="1">
    <source>
        <dbReference type="ARBA" id="ARBA00004123"/>
    </source>
</evidence>
<dbReference type="FunFam" id="3.40.50.300:FF:001084">
    <property type="entry name" value="RecQ like helicase 4"/>
    <property type="match status" value="1"/>
</dbReference>
<keyword evidence="4" id="KW-0378">Hydrolase</keyword>
<sequence>MAGRYDDVKVLLKEWERSFVREHKRKPDKVNPSIPEQLYKEYQALKEAKENSGNGTASKVHPAEVQTAVKVVLFACDSLKDDCWGSHLSRKNMPAAAPKLSSEEKVSLQASALYFGMKLKANIGSTVKERPVSLKKSFSVGRTPLKSRKDSQDPLELAQPKPANTCPGPLSPAQTASSEPSPAFAAPEAWSPAPDEPARRAQQLRRSVTRRLSSVDSGWLQRCRVFDEVGERERPVAGNAAPAGSDQLLATNGGEEGSNKPGPPASAKSTPPAPRMGNVTSSGGTACLQDAGPGPSLWCPDGETRPALGGEEPGGTELSGAISGARKPRPGARKGQEGGKECEQTEDGESGRKGVKRRVRKRRRDQEDEEEVKAADGGTAKRRRKMKKAEGNSESLNKAARGRRNNGEDLAGSLSVAGWAGRGGVLHLPFVVKTFFRRLTRAPKNTDGNFVKINLKKKSHVKGFALRGAALRKQMYVQKFQLKGERFGGGRGRGRFGGFSRHGDTCFKCGGTGHWAQSCPGRPPAVDGGATEQEEEPFELPTLEEVARATGTLRSEPEILLNVVRPDYERPAPPPPMEPLYGLGEDGKVREPPPEVYEALNDFGYRSFRPGQEVAIMRILSGLSTLVVLSTGMGKSLCYQLPAYLYAKRSGCVTLVLSPLVSLMDDQVSGLPSKLKAACIHSNMSPKQREKAIEKVKAGQVHVLLLSPEALVGGGHSSSGCLPPADQLPPVAFACIDEAHCVSEWSHNFRPCYLRLCKVLRDRLGVRCLLGLTATATLSTALDIGRHLEINDQDGIAVRSAAVPPNLQLSVSTDRDKDQALVSLLKGERFGALESIIVYCTRREETTRIAALLRTCLQGVMLRESSNTTKAEDGDNPVAQKKRALAKKKIRKPLKWLAESYHAGMSAAERKRVQVNFMCGELRLVVATVAFGMGLDKSDVRGIVHYNMPKSFESYVQEIGRAGRDGGPAHCHLFLDPEGEDLHELRRHIYTDTVDYFTVKKLVQKVFPSCKCRQIHQKHQEMSSTKLMDICDGVEGSMVTHRVCHTHERAIPIQETVEALDISEEGLETLLCYLELHPQQWVELMHPTLSICKMTCYGGPQQLRKLTKLCPPVAVALARMRMAGQKVEACDSLEFDVVELSDTMGWQMLMVKKGLRQLQWGSGSFGGTGRSGVHVEFSGLSFYFRSYGDLTAEEMDRVCAFLHGRVVAQEKTQLYQLEACFRAFRSVAYRTCDSCLDRLDEERSPRLKRLLGDYFEKRRERNFGEELQPYEDDDDSLNRYKEQVRADVRSFLSARSDERFSGRAVARVFHGIGSPCYPAQTYGRDRRYWRKYIRFDFNQLIRIATQEIIRTK</sequence>
<dbReference type="PROSITE" id="PS50158">
    <property type="entry name" value="ZF_CCHC"/>
    <property type="match status" value="1"/>
</dbReference>
<dbReference type="InterPro" id="IPR021110">
    <property type="entry name" value="DNA_rep_checkpnt_protein"/>
</dbReference>
<dbReference type="GO" id="GO:0043138">
    <property type="term" value="F:3'-5' DNA helicase activity"/>
    <property type="evidence" value="ECO:0007669"/>
    <property type="project" value="UniProtKB-EC"/>
</dbReference>
<dbReference type="GO" id="GO:0008270">
    <property type="term" value="F:zinc ion binding"/>
    <property type="evidence" value="ECO:0007669"/>
    <property type="project" value="UniProtKB-KW"/>
</dbReference>
<dbReference type="Gene3D" id="1.10.10.1460">
    <property type="match status" value="1"/>
</dbReference>
<keyword evidence="13" id="KW-0479">Metal-binding</keyword>
<dbReference type="GO" id="GO:0005694">
    <property type="term" value="C:chromosome"/>
    <property type="evidence" value="ECO:0007669"/>
    <property type="project" value="TreeGrafter"/>
</dbReference>
<dbReference type="SMART" id="SM00343">
    <property type="entry name" value="ZnF_C2HC"/>
    <property type="match status" value="1"/>
</dbReference>
<dbReference type="Gene3D" id="3.40.50.300">
    <property type="entry name" value="P-loop containing nucleotide triphosphate hydrolases"/>
    <property type="match status" value="2"/>
</dbReference>
<keyword evidence="19" id="KW-1185">Reference proteome</keyword>
<name>A0AAY4E405_9TELE</name>
<dbReference type="SMART" id="SM00487">
    <property type="entry name" value="DEXDc"/>
    <property type="match status" value="1"/>
</dbReference>
<comment type="catalytic activity">
    <reaction evidence="10">
        <text>Couples ATP hydrolysis with the unwinding of duplex DNA by translocating in the 3'-5' direction.</text>
        <dbReference type="EC" id="5.6.2.4"/>
    </reaction>
</comment>
<dbReference type="Gene3D" id="4.10.60.10">
    <property type="entry name" value="Zinc finger, CCHC-type"/>
    <property type="match status" value="1"/>
</dbReference>
<dbReference type="InterPro" id="IPR014001">
    <property type="entry name" value="Helicase_ATP-bd"/>
</dbReference>
<comment type="subcellular location">
    <subcellularLocation>
        <location evidence="1">Nucleus</location>
    </subcellularLocation>
</comment>
<comment type="catalytic activity">
    <reaction evidence="12">
        <text>ATP + H2O = ADP + phosphate + H(+)</text>
        <dbReference type="Rhea" id="RHEA:13065"/>
        <dbReference type="ChEBI" id="CHEBI:15377"/>
        <dbReference type="ChEBI" id="CHEBI:15378"/>
        <dbReference type="ChEBI" id="CHEBI:30616"/>
        <dbReference type="ChEBI" id="CHEBI:43474"/>
        <dbReference type="ChEBI" id="CHEBI:456216"/>
    </reaction>
</comment>
<keyword evidence="9" id="KW-0539">Nucleus</keyword>
<evidence type="ECO:0000256" key="9">
    <source>
        <dbReference type="ARBA" id="ARBA00023242"/>
    </source>
</evidence>
<feature type="region of interest" description="Disordered" evidence="14">
    <location>
        <begin position="235"/>
        <end position="406"/>
    </location>
</feature>
<feature type="compositionally biased region" description="Basic residues" evidence="14">
    <location>
        <begin position="353"/>
        <end position="363"/>
    </location>
</feature>
<dbReference type="PROSITE" id="PS51194">
    <property type="entry name" value="HELICASE_CTER"/>
    <property type="match status" value="1"/>
</dbReference>
<dbReference type="GO" id="GO:0005634">
    <property type="term" value="C:nucleus"/>
    <property type="evidence" value="ECO:0007669"/>
    <property type="project" value="UniProtKB-SubCell"/>
</dbReference>
<dbReference type="GO" id="GO:0000723">
    <property type="term" value="P:telomere maintenance"/>
    <property type="evidence" value="ECO:0007669"/>
    <property type="project" value="TreeGrafter"/>
</dbReference>
<dbReference type="GO" id="GO:0016787">
    <property type="term" value="F:hydrolase activity"/>
    <property type="evidence" value="ECO:0007669"/>
    <property type="project" value="UniProtKB-KW"/>
</dbReference>
<dbReference type="Pfam" id="PF00098">
    <property type="entry name" value="zf-CCHC"/>
    <property type="match status" value="1"/>
</dbReference>
<evidence type="ECO:0000256" key="2">
    <source>
        <dbReference type="ARBA" id="ARBA00005446"/>
    </source>
</evidence>
<feature type="domain" description="Helicase ATP-binding" evidence="16">
    <location>
        <begin position="616"/>
        <end position="794"/>
    </location>
</feature>
<evidence type="ECO:0000256" key="12">
    <source>
        <dbReference type="ARBA" id="ARBA00049360"/>
    </source>
</evidence>
<feature type="domain" description="Helicase C-terminal" evidence="17">
    <location>
        <begin position="816"/>
        <end position="1014"/>
    </location>
</feature>
<dbReference type="Pfam" id="PF00270">
    <property type="entry name" value="DEAD"/>
    <property type="match status" value="1"/>
</dbReference>
<dbReference type="GO" id="GO:0009378">
    <property type="term" value="F:four-way junction helicase activity"/>
    <property type="evidence" value="ECO:0007669"/>
    <property type="project" value="TreeGrafter"/>
</dbReference>
<feature type="region of interest" description="Disordered" evidence="14">
    <location>
        <begin position="138"/>
        <end position="205"/>
    </location>
</feature>
<evidence type="ECO:0000256" key="13">
    <source>
        <dbReference type="PROSITE-ProRule" id="PRU00047"/>
    </source>
</evidence>
<dbReference type="GO" id="GO:0006260">
    <property type="term" value="P:DNA replication"/>
    <property type="evidence" value="ECO:0007669"/>
    <property type="project" value="InterPro"/>
</dbReference>
<keyword evidence="3" id="KW-0547">Nucleotide-binding</keyword>
<dbReference type="PROSITE" id="PS51192">
    <property type="entry name" value="HELICASE_ATP_BIND_1"/>
    <property type="match status" value="1"/>
</dbReference>
<evidence type="ECO:0000256" key="8">
    <source>
        <dbReference type="ARBA" id="ARBA00023235"/>
    </source>
</evidence>
<evidence type="ECO:0000256" key="7">
    <source>
        <dbReference type="ARBA" id="ARBA00023125"/>
    </source>
</evidence>
<keyword evidence="13" id="KW-0863">Zinc-finger</keyword>
<reference evidence="18" key="2">
    <citation type="submission" date="2025-08" db="UniProtKB">
        <authorList>
            <consortium name="Ensembl"/>
        </authorList>
    </citation>
    <scope>IDENTIFICATION</scope>
</reference>
<evidence type="ECO:0000259" key="17">
    <source>
        <dbReference type="PROSITE" id="PS51194"/>
    </source>
</evidence>
<protein>
    <recommendedName>
        <fullName evidence="11">DNA 3'-5' helicase</fullName>
        <ecNumber evidence="11">5.6.2.4</ecNumber>
    </recommendedName>
</protein>
<dbReference type="GO" id="GO:0000724">
    <property type="term" value="P:double-strand break repair via homologous recombination"/>
    <property type="evidence" value="ECO:0007669"/>
    <property type="project" value="TreeGrafter"/>
</dbReference>
<dbReference type="PANTHER" id="PTHR13710">
    <property type="entry name" value="DNA HELICASE RECQ FAMILY MEMBER"/>
    <property type="match status" value="1"/>
</dbReference>
<feature type="compositionally biased region" description="Basic and acidic residues" evidence="14">
    <location>
        <begin position="334"/>
        <end position="343"/>
    </location>
</feature>
<evidence type="ECO:0000256" key="10">
    <source>
        <dbReference type="ARBA" id="ARBA00034617"/>
    </source>
</evidence>
<dbReference type="InterPro" id="IPR011545">
    <property type="entry name" value="DEAD/DEAH_box_helicase_dom"/>
</dbReference>
<keyword evidence="6" id="KW-0067">ATP-binding</keyword>
<dbReference type="PANTHER" id="PTHR13710:SF108">
    <property type="entry name" value="ATP-DEPENDENT DNA HELICASE Q4"/>
    <property type="match status" value="1"/>
</dbReference>
<dbReference type="InterPro" id="IPR027417">
    <property type="entry name" value="P-loop_NTPase"/>
</dbReference>
<dbReference type="SUPFAM" id="SSF52540">
    <property type="entry name" value="P-loop containing nucleoside triphosphate hydrolases"/>
    <property type="match status" value="1"/>
</dbReference>
<dbReference type="InterPro" id="IPR001650">
    <property type="entry name" value="Helicase_C-like"/>
</dbReference>
<gene>
    <name evidence="18" type="primary">RECQL4</name>
</gene>
<organism evidence="18 19">
    <name type="scientific">Denticeps clupeoides</name>
    <name type="common">denticle herring</name>
    <dbReference type="NCBI Taxonomy" id="299321"/>
    <lineage>
        <taxon>Eukaryota</taxon>
        <taxon>Metazoa</taxon>
        <taxon>Chordata</taxon>
        <taxon>Craniata</taxon>
        <taxon>Vertebrata</taxon>
        <taxon>Euteleostomi</taxon>
        <taxon>Actinopterygii</taxon>
        <taxon>Neopterygii</taxon>
        <taxon>Teleostei</taxon>
        <taxon>Clupei</taxon>
        <taxon>Clupeiformes</taxon>
        <taxon>Denticipitoidei</taxon>
        <taxon>Denticipitidae</taxon>
        <taxon>Denticeps</taxon>
    </lineage>
</organism>
<dbReference type="InterPro" id="IPR001878">
    <property type="entry name" value="Znf_CCHC"/>
</dbReference>
<feature type="compositionally biased region" description="Low complexity" evidence="14">
    <location>
        <begin position="176"/>
        <end position="193"/>
    </location>
</feature>
<comment type="similarity">
    <text evidence="2">Belongs to the helicase family. RecQ subfamily.</text>
</comment>
<dbReference type="Proteomes" id="UP000694580">
    <property type="component" value="Chromosome 20"/>
</dbReference>
<dbReference type="SMART" id="SM00490">
    <property type="entry name" value="HELICc"/>
    <property type="match status" value="1"/>
</dbReference>
<dbReference type="CDD" id="cd22289">
    <property type="entry name" value="RecQL4_SLD2_NTD"/>
    <property type="match status" value="1"/>
</dbReference>
<evidence type="ECO:0000256" key="3">
    <source>
        <dbReference type="ARBA" id="ARBA00022741"/>
    </source>
</evidence>
<dbReference type="GO" id="GO:0005524">
    <property type="term" value="F:ATP binding"/>
    <property type="evidence" value="ECO:0007669"/>
    <property type="project" value="UniProtKB-KW"/>
</dbReference>
<evidence type="ECO:0000256" key="4">
    <source>
        <dbReference type="ARBA" id="ARBA00022801"/>
    </source>
</evidence>
<proteinExistence type="inferred from homology"/>
<keyword evidence="7" id="KW-0238">DNA-binding</keyword>
<evidence type="ECO:0000313" key="18">
    <source>
        <dbReference type="Ensembl" id="ENSDCDP00010052477.1"/>
    </source>
</evidence>
<dbReference type="SUPFAM" id="SSF57756">
    <property type="entry name" value="Retrovirus zinc finger-like domains"/>
    <property type="match status" value="1"/>
</dbReference>
<dbReference type="FunFam" id="3.40.50.300:FF:000772">
    <property type="entry name" value="ATP-dependent DNA helicase Q4"/>
    <property type="match status" value="1"/>
</dbReference>
<evidence type="ECO:0000259" key="15">
    <source>
        <dbReference type="PROSITE" id="PS50158"/>
    </source>
</evidence>
<dbReference type="EC" id="5.6.2.4" evidence="11"/>
<dbReference type="Pfam" id="PF11719">
    <property type="entry name" value="Drc1-Sld2"/>
    <property type="match status" value="1"/>
</dbReference>
<dbReference type="CDD" id="cd18018">
    <property type="entry name" value="DEXHc_RecQ4-like"/>
    <property type="match status" value="1"/>
</dbReference>
<dbReference type="GO" id="GO:0005737">
    <property type="term" value="C:cytoplasm"/>
    <property type="evidence" value="ECO:0007669"/>
    <property type="project" value="TreeGrafter"/>
</dbReference>